<dbReference type="CDD" id="cd16922">
    <property type="entry name" value="HATPase_EvgS-ArcB-TorS-like"/>
    <property type="match status" value="1"/>
</dbReference>
<evidence type="ECO:0000256" key="4">
    <source>
        <dbReference type="PROSITE-ProRule" id="PRU00169"/>
    </source>
</evidence>
<dbReference type="EMBL" id="JBHTMU010000001">
    <property type="protein sequence ID" value="MFD1340967.1"/>
    <property type="molecule type" value="Genomic_DNA"/>
</dbReference>
<gene>
    <name evidence="8" type="ORF">ACFQ4E_00875</name>
</gene>
<dbReference type="PANTHER" id="PTHR45339:SF5">
    <property type="entry name" value="HISTIDINE KINASE"/>
    <property type="match status" value="1"/>
</dbReference>
<dbReference type="Pfam" id="PF02518">
    <property type="entry name" value="HATPase_c"/>
    <property type="match status" value="1"/>
</dbReference>
<dbReference type="EC" id="2.7.13.3" evidence="2"/>
<keyword evidence="9" id="KW-1185">Reference proteome</keyword>
<dbReference type="InterPro" id="IPR003594">
    <property type="entry name" value="HATPase_dom"/>
</dbReference>
<comment type="catalytic activity">
    <reaction evidence="1">
        <text>ATP + protein L-histidine = ADP + protein N-phospho-L-histidine.</text>
        <dbReference type="EC" id="2.7.13.3"/>
    </reaction>
</comment>
<dbReference type="Gene3D" id="3.40.50.2300">
    <property type="match status" value="1"/>
</dbReference>
<comment type="caution">
    <text evidence="8">The sequence shown here is derived from an EMBL/GenBank/DDBJ whole genome shotgun (WGS) entry which is preliminary data.</text>
</comment>
<dbReference type="Proteomes" id="UP001597135">
    <property type="component" value="Unassembled WGS sequence"/>
</dbReference>
<dbReference type="InterPro" id="IPR036097">
    <property type="entry name" value="HisK_dim/P_sf"/>
</dbReference>
<dbReference type="RefSeq" id="WP_386801025.1">
    <property type="nucleotide sequence ID" value="NZ_JBHTMU010000001.1"/>
</dbReference>
<evidence type="ECO:0000259" key="7">
    <source>
        <dbReference type="PROSITE" id="PS50110"/>
    </source>
</evidence>
<evidence type="ECO:0000256" key="1">
    <source>
        <dbReference type="ARBA" id="ARBA00000085"/>
    </source>
</evidence>
<evidence type="ECO:0000256" key="3">
    <source>
        <dbReference type="ARBA" id="ARBA00022553"/>
    </source>
</evidence>
<dbReference type="SUPFAM" id="SSF55874">
    <property type="entry name" value="ATPase domain of HSP90 chaperone/DNA topoisomerase II/histidine kinase"/>
    <property type="match status" value="1"/>
</dbReference>
<dbReference type="Pfam" id="PF00072">
    <property type="entry name" value="Response_reg"/>
    <property type="match status" value="1"/>
</dbReference>
<dbReference type="InterPro" id="IPR000014">
    <property type="entry name" value="PAS"/>
</dbReference>
<dbReference type="InterPro" id="IPR001789">
    <property type="entry name" value="Sig_transdc_resp-reg_receiver"/>
</dbReference>
<dbReference type="Pfam" id="PF12860">
    <property type="entry name" value="PAS_7"/>
    <property type="match status" value="2"/>
</dbReference>
<feature type="compositionally biased region" description="Polar residues" evidence="5">
    <location>
        <begin position="37"/>
        <end position="52"/>
    </location>
</feature>
<evidence type="ECO:0000259" key="6">
    <source>
        <dbReference type="PROSITE" id="PS50109"/>
    </source>
</evidence>
<sequence length="845" mass="93095">MSLGEDLSRERRARLAAERALEQKRIELGRARRQLGAQSQSLSREISNTRAQVDTMRDENSRVMTELHHAVTKIETVENHLWKALDSIRDGFALFDRHDRLEFANRAYLAMFGGLDHIGPGTHVFDLIDALIDEGIADPEDASPEGWRAQMRDGWRSEKQRPFTLRLFDGTYMKVHNRRTPEGETVSIFVDTTELMRMWSAVQQLPDGFVIYDSDDRLLACNERYRELYKISAPAIVPGNSYAEILRYGLRNGQYADAVGREDGWLADRMERHLKAESMLEERLSDGTWIRVFERETTDGARVGLRVDITALKTTERNLKDASERAEAANRAKSAFLANMSHEIRTPMNGVIGMSEILLDAPLDGEQRKCVETIRDSGQALLSVIDDVLDLANIEAERIELADEAFDLEQMVQEVILSHRDAARDAGIEILLDYDMFLPIRFRGDQARLQQVLSKLVDNAVKFTREGHVLIRVNGFEEASGKSALHITVEDTGIGIQSSKLGIIFGEFTQAESDSTRRHDGAGLGLSITRRLVELMGGEIWVDSVPGDGSCFGFRVTLPVAEPRLTVQASLPSYLRRALVLESSESGRSILFTQLEFAGLEATACATLAEFRDMAPGPWDVLILSCSGDCSAALSALTSARRDGADAPALLLSDGPAPAADGVRLQAALNRPADRSALFRALEGLPERAPAPGDPETPVALPESGATPGALDVLLAEDNRTNRKVFEKMISGYDVALRVANDGREALAAWQSRCPDLIFMDISMPEMDGRDVTRRIRATAGPTGKVPIVAVTAHARDADRREILEAGVDLVLTKPLRRAALVDALERFGPVAVSGVAQEHGAVGL</sequence>
<organism evidence="8 9">
    <name type="scientific">Litorisediminicola beolgyonensis</name>
    <dbReference type="NCBI Taxonomy" id="1173614"/>
    <lineage>
        <taxon>Bacteria</taxon>
        <taxon>Pseudomonadati</taxon>
        <taxon>Pseudomonadota</taxon>
        <taxon>Alphaproteobacteria</taxon>
        <taxon>Rhodobacterales</taxon>
        <taxon>Paracoccaceae</taxon>
        <taxon>Litorisediminicola</taxon>
    </lineage>
</organism>
<dbReference type="Gene3D" id="1.10.287.130">
    <property type="match status" value="1"/>
</dbReference>
<dbReference type="SMART" id="SM00448">
    <property type="entry name" value="REC"/>
    <property type="match status" value="1"/>
</dbReference>
<dbReference type="SMART" id="SM00091">
    <property type="entry name" value="PAS"/>
    <property type="match status" value="2"/>
</dbReference>
<proteinExistence type="predicted"/>
<evidence type="ECO:0000313" key="9">
    <source>
        <dbReference type="Proteomes" id="UP001597135"/>
    </source>
</evidence>
<name>A0ABW3ZE73_9RHOB</name>
<dbReference type="PRINTS" id="PR00344">
    <property type="entry name" value="BCTRLSENSOR"/>
</dbReference>
<dbReference type="SUPFAM" id="SSF55785">
    <property type="entry name" value="PYP-like sensor domain (PAS domain)"/>
    <property type="match status" value="1"/>
</dbReference>
<dbReference type="SUPFAM" id="SSF52172">
    <property type="entry name" value="CheY-like"/>
    <property type="match status" value="1"/>
</dbReference>
<feature type="domain" description="Histidine kinase" evidence="6">
    <location>
        <begin position="339"/>
        <end position="562"/>
    </location>
</feature>
<feature type="region of interest" description="Disordered" evidence="5">
    <location>
        <begin position="37"/>
        <end position="58"/>
    </location>
</feature>
<dbReference type="InterPro" id="IPR005467">
    <property type="entry name" value="His_kinase_dom"/>
</dbReference>
<dbReference type="InterPro" id="IPR035965">
    <property type="entry name" value="PAS-like_dom_sf"/>
</dbReference>
<dbReference type="Pfam" id="PF00512">
    <property type="entry name" value="HisKA"/>
    <property type="match status" value="1"/>
</dbReference>
<dbReference type="PROSITE" id="PS50109">
    <property type="entry name" value="HIS_KIN"/>
    <property type="match status" value="1"/>
</dbReference>
<keyword evidence="3 4" id="KW-0597">Phosphoprotein</keyword>
<protein>
    <recommendedName>
        <fullName evidence="2">histidine kinase</fullName>
        <ecNumber evidence="2">2.7.13.3</ecNumber>
    </recommendedName>
</protein>
<dbReference type="CDD" id="cd00082">
    <property type="entry name" value="HisKA"/>
    <property type="match status" value="1"/>
</dbReference>
<dbReference type="Gene3D" id="3.30.565.10">
    <property type="entry name" value="Histidine kinase-like ATPase, C-terminal domain"/>
    <property type="match status" value="1"/>
</dbReference>
<dbReference type="SUPFAM" id="SSF47384">
    <property type="entry name" value="Homodimeric domain of signal transducing histidine kinase"/>
    <property type="match status" value="1"/>
</dbReference>
<feature type="modified residue" description="4-aspartylphosphate" evidence="4">
    <location>
        <position position="761"/>
    </location>
</feature>
<reference evidence="9" key="1">
    <citation type="journal article" date="2019" name="Int. J. Syst. Evol. Microbiol.">
        <title>The Global Catalogue of Microorganisms (GCM) 10K type strain sequencing project: providing services to taxonomists for standard genome sequencing and annotation.</title>
        <authorList>
            <consortium name="The Broad Institute Genomics Platform"/>
            <consortium name="The Broad Institute Genome Sequencing Center for Infectious Disease"/>
            <person name="Wu L."/>
            <person name="Ma J."/>
        </authorList>
    </citation>
    <scope>NUCLEOTIDE SEQUENCE [LARGE SCALE GENOMIC DNA]</scope>
    <source>
        <strain evidence="9">CCUG 62953</strain>
    </source>
</reference>
<dbReference type="InterPro" id="IPR036890">
    <property type="entry name" value="HATPase_C_sf"/>
</dbReference>
<dbReference type="Gene3D" id="3.30.450.20">
    <property type="entry name" value="PAS domain"/>
    <property type="match status" value="2"/>
</dbReference>
<dbReference type="SMART" id="SM00388">
    <property type="entry name" value="HisKA"/>
    <property type="match status" value="1"/>
</dbReference>
<dbReference type="PROSITE" id="PS50110">
    <property type="entry name" value="RESPONSE_REGULATORY"/>
    <property type="match status" value="1"/>
</dbReference>
<dbReference type="InterPro" id="IPR003661">
    <property type="entry name" value="HisK_dim/P_dom"/>
</dbReference>
<evidence type="ECO:0000313" key="8">
    <source>
        <dbReference type="EMBL" id="MFD1340967.1"/>
    </source>
</evidence>
<accession>A0ABW3ZE73</accession>
<dbReference type="InterPro" id="IPR011006">
    <property type="entry name" value="CheY-like_superfamily"/>
</dbReference>
<dbReference type="SMART" id="SM00387">
    <property type="entry name" value="HATPase_c"/>
    <property type="match status" value="1"/>
</dbReference>
<dbReference type="PANTHER" id="PTHR45339">
    <property type="entry name" value="HYBRID SIGNAL TRANSDUCTION HISTIDINE KINASE J"/>
    <property type="match status" value="1"/>
</dbReference>
<dbReference type="CDD" id="cd17546">
    <property type="entry name" value="REC_hyHK_CKI1_RcsC-like"/>
    <property type="match status" value="1"/>
</dbReference>
<dbReference type="InterPro" id="IPR004358">
    <property type="entry name" value="Sig_transdc_His_kin-like_C"/>
</dbReference>
<feature type="domain" description="Response regulatory" evidence="7">
    <location>
        <begin position="712"/>
        <end position="829"/>
    </location>
</feature>
<evidence type="ECO:0000256" key="2">
    <source>
        <dbReference type="ARBA" id="ARBA00012438"/>
    </source>
</evidence>
<evidence type="ECO:0000256" key="5">
    <source>
        <dbReference type="SAM" id="MobiDB-lite"/>
    </source>
</evidence>